<feature type="non-terminal residue" evidence="2">
    <location>
        <position position="1"/>
    </location>
</feature>
<dbReference type="Pfam" id="PF23085">
    <property type="entry name" value="RRM_PARP14_3"/>
    <property type="match status" value="2"/>
</dbReference>
<keyword evidence="3" id="KW-1185">Reference proteome</keyword>
<dbReference type="Proteomes" id="UP001164746">
    <property type="component" value="Chromosome 12"/>
</dbReference>
<evidence type="ECO:0008006" key="4">
    <source>
        <dbReference type="Google" id="ProtNLM"/>
    </source>
</evidence>
<evidence type="ECO:0000256" key="1">
    <source>
        <dbReference type="SAM" id="MobiDB-lite"/>
    </source>
</evidence>
<gene>
    <name evidence="2" type="ORF">MAR_016306</name>
</gene>
<sequence>NKAVIVKNLPASYTGDSEHLQLFFESKKRVGRELDVQDVQIVNNAEAMGNGSSKKESTQVKEESQSGNYLESAEVGGFRDCATFEDDYNSVVNKRKSGEGDILDVQVDREGRKAHITFLEKSDASEVVSRTHSLSDCDHTVVPFIISKDLPNNISEDSLENYIGAKVRGSKVRKITFNQNMDKAVVLFAENIDIQNVRDACSKHAIDGHHLKPKCIPVTTSI</sequence>
<reference evidence="2" key="1">
    <citation type="submission" date="2022-11" db="EMBL/GenBank/DDBJ databases">
        <title>Centuries of genome instability and evolution in soft-shell clam transmissible cancer (bioRxiv).</title>
        <authorList>
            <person name="Hart S.F.M."/>
            <person name="Yonemitsu M.A."/>
            <person name="Giersch R.M."/>
            <person name="Beal B.F."/>
            <person name="Arriagada G."/>
            <person name="Davis B.W."/>
            <person name="Ostrander E.A."/>
            <person name="Goff S.P."/>
            <person name="Metzger M.J."/>
        </authorList>
    </citation>
    <scope>NUCLEOTIDE SEQUENCE</scope>
    <source>
        <strain evidence="2">MELC-2E11</strain>
        <tissue evidence="2">Siphon/mantle</tissue>
    </source>
</reference>
<dbReference type="InterPro" id="IPR012677">
    <property type="entry name" value="Nucleotide-bd_a/b_plait_sf"/>
</dbReference>
<feature type="non-terminal residue" evidence="2">
    <location>
        <position position="222"/>
    </location>
</feature>
<dbReference type="EMBL" id="CP111023">
    <property type="protein sequence ID" value="WAR22332.1"/>
    <property type="molecule type" value="Genomic_DNA"/>
</dbReference>
<evidence type="ECO:0000313" key="3">
    <source>
        <dbReference type="Proteomes" id="UP001164746"/>
    </source>
</evidence>
<feature type="compositionally biased region" description="Basic and acidic residues" evidence="1">
    <location>
        <begin position="53"/>
        <end position="64"/>
    </location>
</feature>
<protein>
    <recommendedName>
        <fullName evidence="4">RRM domain-containing protein</fullName>
    </recommendedName>
</protein>
<name>A0ABY7FMP8_MYAAR</name>
<evidence type="ECO:0000313" key="2">
    <source>
        <dbReference type="EMBL" id="WAR22332.1"/>
    </source>
</evidence>
<dbReference type="Gene3D" id="3.30.70.330">
    <property type="match status" value="2"/>
</dbReference>
<feature type="region of interest" description="Disordered" evidence="1">
    <location>
        <begin position="47"/>
        <end position="66"/>
    </location>
</feature>
<proteinExistence type="predicted"/>
<organism evidence="2 3">
    <name type="scientific">Mya arenaria</name>
    <name type="common">Soft-shell clam</name>
    <dbReference type="NCBI Taxonomy" id="6604"/>
    <lineage>
        <taxon>Eukaryota</taxon>
        <taxon>Metazoa</taxon>
        <taxon>Spiralia</taxon>
        <taxon>Lophotrochozoa</taxon>
        <taxon>Mollusca</taxon>
        <taxon>Bivalvia</taxon>
        <taxon>Autobranchia</taxon>
        <taxon>Heteroconchia</taxon>
        <taxon>Euheterodonta</taxon>
        <taxon>Imparidentia</taxon>
        <taxon>Neoheterodontei</taxon>
        <taxon>Myida</taxon>
        <taxon>Myoidea</taxon>
        <taxon>Myidae</taxon>
        <taxon>Mya</taxon>
    </lineage>
</organism>
<accession>A0ABY7FMP8</accession>